<evidence type="ECO:0000313" key="3">
    <source>
        <dbReference type="Proteomes" id="UP000256952"/>
    </source>
</evidence>
<reference evidence="2 3" key="1">
    <citation type="submission" date="2018-01" db="EMBL/GenBank/DDBJ databases">
        <authorList>
            <person name="Gaut B.S."/>
            <person name="Morton B.R."/>
            <person name="Clegg M.T."/>
            <person name="Duvall M.R."/>
        </authorList>
    </citation>
    <scope>NUCLEOTIDE SEQUENCE</scope>
    <source>
        <strain evidence="2">Cupriavidus taiwanensis STM 8555</strain>
        <plasmid evidence="2">I</plasmid>
        <plasmid evidence="3">Plasmid cbm2613_p</plasmid>
    </source>
</reference>
<geneLocation type="plasmid" evidence="3">
    <name>cbm2613_p</name>
</geneLocation>
<gene>
    <name evidence="2" type="ORF">CBM2612_P0588</name>
    <name evidence="1" type="ORF">CBM2613_P60130</name>
</gene>
<dbReference type="EMBL" id="LT976981">
    <property type="protein sequence ID" value="SOZ74777.1"/>
    <property type="molecule type" value="Genomic_DNA"/>
</dbReference>
<name>A0A375HFS1_9BURK</name>
<evidence type="ECO:0000313" key="2">
    <source>
        <dbReference type="EMBL" id="SPD49243.1"/>
    </source>
</evidence>
<sequence length="55" mass="5967">MACKNLTQPGVHDFEEVPSRKAMAFSIELVLVTYESTIYGAAMESSASGRIKLTS</sequence>
<dbReference type="Proteomes" id="UP000256952">
    <property type="component" value="Plasmid CBM2613_p"/>
</dbReference>
<proteinExistence type="predicted"/>
<protein>
    <submittedName>
        <fullName evidence="2">Uncharacterized protein</fullName>
    </submittedName>
</protein>
<evidence type="ECO:0000313" key="1">
    <source>
        <dbReference type="EMBL" id="SOZ74777.1"/>
    </source>
</evidence>
<accession>A0A375HFS1</accession>
<geneLocation type="plasmid" evidence="2">
    <name>I</name>
</geneLocation>
<reference evidence="1" key="2">
    <citation type="submission" date="2018-01" db="EMBL/GenBank/DDBJ databases">
        <authorList>
            <person name="Clerissi C."/>
        </authorList>
    </citation>
    <scope>NUCLEOTIDE SEQUENCE</scope>
    <source>
        <strain evidence="1">Cupriavidus taiwanensis STM 8556</strain>
        <plasmid evidence="1">CBM2613_p</plasmid>
    </source>
</reference>
<dbReference type="AlphaFoldDB" id="A0A375HFS1"/>
<dbReference type="EMBL" id="LT984809">
    <property type="protein sequence ID" value="SPD49243.1"/>
    <property type="molecule type" value="Genomic_DNA"/>
</dbReference>
<geneLocation type="plasmid" evidence="1">
    <name>CBM2613_p</name>
</geneLocation>
<organism evidence="2">
    <name type="scientific">Cupriavidus taiwanensis</name>
    <dbReference type="NCBI Taxonomy" id="164546"/>
    <lineage>
        <taxon>Bacteria</taxon>
        <taxon>Pseudomonadati</taxon>
        <taxon>Pseudomonadota</taxon>
        <taxon>Betaproteobacteria</taxon>
        <taxon>Burkholderiales</taxon>
        <taxon>Burkholderiaceae</taxon>
        <taxon>Cupriavidus</taxon>
    </lineage>
</organism>
<keyword evidence="2" id="KW-0614">Plasmid</keyword>